<dbReference type="NCBIfam" id="TIGR00684">
    <property type="entry name" value="narJ"/>
    <property type="match status" value="1"/>
</dbReference>
<sequence>MRLFGRRSHASAHTDAVIRQVASWCLHYPDDALRQNLGLLGDCVGELGDHEAAGHLRAVVEHLRSTPAREAEQHYVEVFDIRPRRGLYLTWYLHGDTRLRGGALAELVGLYRSHDFRVEGGELPDYLPVLLEFTATGGPAAVREGERLLARFRPALELLARKLDDITTPYAGAVRGVLSTVPREHRQEIPVGPPPREHVGLDPYPSAARGGNR</sequence>
<reference evidence="3 4" key="1">
    <citation type="journal article" date="2019" name="Int. J. Syst. Evol. Microbiol.">
        <title>The Global Catalogue of Microorganisms (GCM) 10K type strain sequencing project: providing services to taxonomists for standard genome sequencing and annotation.</title>
        <authorList>
            <consortium name="The Broad Institute Genomics Platform"/>
            <consortium name="The Broad Institute Genome Sequencing Center for Infectious Disease"/>
            <person name="Wu L."/>
            <person name="Ma J."/>
        </authorList>
    </citation>
    <scope>NUCLEOTIDE SEQUENCE [LARGE SCALE GENOMIC DNA]</scope>
    <source>
        <strain evidence="3 4">JCM 10303</strain>
    </source>
</reference>
<organism evidence="3 4">
    <name type="scientific">Saccharopolyspora erythraea</name>
    <name type="common">Streptomyces erythraeus</name>
    <dbReference type="NCBI Taxonomy" id="1836"/>
    <lineage>
        <taxon>Bacteria</taxon>
        <taxon>Bacillati</taxon>
        <taxon>Actinomycetota</taxon>
        <taxon>Actinomycetes</taxon>
        <taxon>Pseudonocardiales</taxon>
        <taxon>Pseudonocardiaceae</taxon>
        <taxon>Saccharopolyspora</taxon>
    </lineage>
</organism>
<dbReference type="InterPro" id="IPR020945">
    <property type="entry name" value="DMSO/NO3_reduct_chaperone"/>
</dbReference>
<proteinExistence type="predicted"/>
<feature type="region of interest" description="Disordered" evidence="2">
    <location>
        <begin position="186"/>
        <end position="213"/>
    </location>
</feature>
<dbReference type="Pfam" id="PF02613">
    <property type="entry name" value="Nitrate_red_del"/>
    <property type="match status" value="1"/>
</dbReference>
<protein>
    <recommendedName>
        <fullName evidence="5">Respiratory nitrate reductase chaperone NarJ</fullName>
    </recommendedName>
</protein>
<evidence type="ECO:0000256" key="2">
    <source>
        <dbReference type="SAM" id="MobiDB-lite"/>
    </source>
</evidence>
<gene>
    <name evidence="3" type="ORF">GCM10009533_47040</name>
</gene>
<accession>A0ABN1DFY8</accession>
<evidence type="ECO:0000313" key="3">
    <source>
        <dbReference type="EMBL" id="GAA0542640.1"/>
    </source>
</evidence>
<dbReference type="InterPro" id="IPR036411">
    <property type="entry name" value="TorD-like_sf"/>
</dbReference>
<dbReference type="SUPFAM" id="SSF89155">
    <property type="entry name" value="TorD-like"/>
    <property type="match status" value="1"/>
</dbReference>
<dbReference type="Gene3D" id="1.10.3480.10">
    <property type="entry name" value="TorD-like"/>
    <property type="match status" value="1"/>
</dbReference>
<dbReference type="RefSeq" id="WP_009946629.1">
    <property type="nucleotide sequence ID" value="NZ_BAAAGS010000035.1"/>
</dbReference>
<evidence type="ECO:0000256" key="1">
    <source>
        <dbReference type="ARBA" id="ARBA00023063"/>
    </source>
</evidence>
<dbReference type="PANTHER" id="PTHR43680:SF2">
    <property type="entry name" value="NITRATE REDUCTASE MOLYBDENUM COFACTOR ASSEMBLY CHAPERONE NARJ"/>
    <property type="match status" value="1"/>
</dbReference>
<dbReference type="PANTHER" id="PTHR43680">
    <property type="entry name" value="NITRATE REDUCTASE MOLYBDENUM COFACTOR ASSEMBLY CHAPERONE"/>
    <property type="match status" value="1"/>
</dbReference>
<name>A0ABN1DFY8_SACER</name>
<keyword evidence="1" id="KW-0534">Nitrate assimilation</keyword>
<evidence type="ECO:0000313" key="4">
    <source>
        <dbReference type="Proteomes" id="UP001500729"/>
    </source>
</evidence>
<evidence type="ECO:0008006" key="5">
    <source>
        <dbReference type="Google" id="ProtNLM"/>
    </source>
</evidence>
<dbReference type="EMBL" id="BAAAGS010000035">
    <property type="protein sequence ID" value="GAA0542640.1"/>
    <property type="molecule type" value="Genomic_DNA"/>
</dbReference>
<dbReference type="InterPro" id="IPR003765">
    <property type="entry name" value="NO3_reductase_chaperone_NarJ"/>
</dbReference>
<comment type="caution">
    <text evidence="3">The sequence shown here is derived from an EMBL/GenBank/DDBJ whole genome shotgun (WGS) entry which is preliminary data.</text>
</comment>
<dbReference type="Proteomes" id="UP001500729">
    <property type="component" value="Unassembled WGS sequence"/>
</dbReference>
<keyword evidence="4" id="KW-1185">Reference proteome</keyword>